<keyword evidence="3" id="KW-1185">Reference proteome</keyword>
<dbReference type="Proteomes" id="UP000321362">
    <property type="component" value="Chromosome"/>
</dbReference>
<evidence type="ECO:0008006" key="4">
    <source>
        <dbReference type="Google" id="ProtNLM"/>
    </source>
</evidence>
<dbReference type="InterPro" id="IPR032710">
    <property type="entry name" value="NTF2-like_dom_sf"/>
</dbReference>
<sequence>MKTLPKLKPHLFIAGRLLIVVSTALMVNACGSRSPKDAVSADTTGVRKTLDSLYMAFGFPPGGQPAWDVMRRLSLPGAVFVSAPATGIIRGGTGIESFIADYKSYISNSPIQKTGYTEQILNTAIIRVNTVAYATVTFKARVPNEGHKRKPGIDNIQLLLNNGRWQIVAFTTQAESEIEK</sequence>
<gene>
    <name evidence="2" type="ORF">FSB76_21615</name>
</gene>
<dbReference type="Gene3D" id="3.10.450.50">
    <property type="match status" value="1"/>
</dbReference>
<dbReference type="AlphaFoldDB" id="A0A5B8W3I4"/>
<dbReference type="KEGG" id="mgk:FSB76_21615"/>
<reference evidence="2 3" key="1">
    <citation type="journal article" date="2013" name="J. Microbiol.">
        <title>Mucilaginibacter ginsenosidivorax sp. nov., with ginsenoside converting activity isolated from sediment.</title>
        <authorList>
            <person name="Kim J.K."/>
            <person name="Choi T.E."/>
            <person name="Liu Q.M."/>
            <person name="Park H.Y."/>
            <person name="Yi T.H."/>
            <person name="Yoon M.H."/>
            <person name="Kim S.C."/>
            <person name="Im W.T."/>
        </authorList>
    </citation>
    <scope>NUCLEOTIDE SEQUENCE [LARGE SCALE GENOMIC DNA]</scope>
    <source>
        <strain evidence="2 3">KHI28</strain>
    </source>
</reference>
<evidence type="ECO:0000256" key="1">
    <source>
        <dbReference type="SAM" id="SignalP"/>
    </source>
</evidence>
<protein>
    <recommendedName>
        <fullName evidence="4">Nuclear transport factor 2 family protein</fullName>
    </recommendedName>
</protein>
<evidence type="ECO:0000313" key="2">
    <source>
        <dbReference type="EMBL" id="QEC78414.1"/>
    </source>
</evidence>
<dbReference type="SUPFAM" id="SSF54427">
    <property type="entry name" value="NTF2-like"/>
    <property type="match status" value="1"/>
</dbReference>
<dbReference type="EMBL" id="CP042437">
    <property type="protein sequence ID" value="QEC78414.1"/>
    <property type="molecule type" value="Genomic_DNA"/>
</dbReference>
<dbReference type="RefSeq" id="WP_147057023.1">
    <property type="nucleotide sequence ID" value="NZ_CP042437.1"/>
</dbReference>
<organism evidence="2 3">
    <name type="scientific">Mucilaginibacter ginsenosidivorax</name>
    <dbReference type="NCBI Taxonomy" id="862126"/>
    <lineage>
        <taxon>Bacteria</taxon>
        <taxon>Pseudomonadati</taxon>
        <taxon>Bacteroidota</taxon>
        <taxon>Sphingobacteriia</taxon>
        <taxon>Sphingobacteriales</taxon>
        <taxon>Sphingobacteriaceae</taxon>
        <taxon>Mucilaginibacter</taxon>
    </lineage>
</organism>
<accession>A0A5B8W3I4</accession>
<keyword evidence="1" id="KW-0732">Signal</keyword>
<proteinExistence type="predicted"/>
<dbReference type="OrthoDB" id="5379939at2"/>
<evidence type="ECO:0000313" key="3">
    <source>
        <dbReference type="Proteomes" id="UP000321362"/>
    </source>
</evidence>
<feature type="chain" id="PRO_5022933988" description="Nuclear transport factor 2 family protein" evidence="1">
    <location>
        <begin position="30"/>
        <end position="180"/>
    </location>
</feature>
<name>A0A5B8W3I4_9SPHI</name>
<feature type="signal peptide" evidence="1">
    <location>
        <begin position="1"/>
        <end position="29"/>
    </location>
</feature>